<reference evidence="1 2" key="2">
    <citation type="journal article" date="2013" name="PLoS Genet.">
        <title>Comparative genome structure, secondary metabolite, and effector coding capacity across Cochliobolus pathogens.</title>
        <authorList>
            <person name="Condon B.J."/>
            <person name="Leng Y."/>
            <person name="Wu D."/>
            <person name="Bushley K.E."/>
            <person name="Ohm R.A."/>
            <person name="Otillar R."/>
            <person name="Martin J."/>
            <person name="Schackwitz W."/>
            <person name="Grimwood J."/>
            <person name="MohdZainudin N."/>
            <person name="Xue C."/>
            <person name="Wang R."/>
            <person name="Manning V.A."/>
            <person name="Dhillon B."/>
            <person name="Tu Z.J."/>
            <person name="Steffenson B.J."/>
            <person name="Salamov A."/>
            <person name="Sun H."/>
            <person name="Lowry S."/>
            <person name="LaButti K."/>
            <person name="Han J."/>
            <person name="Copeland A."/>
            <person name="Lindquist E."/>
            <person name="Barry K."/>
            <person name="Schmutz J."/>
            <person name="Baker S.E."/>
            <person name="Ciuffetti L.M."/>
            <person name="Grigoriev I.V."/>
            <person name="Zhong S."/>
            <person name="Turgeon B.G."/>
        </authorList>
    </citation>
    <scope>NUCLEOTIDE SEQUENCE [LARGE SCALE GENOMIC DNA]</scope>
    <source>
        <strain evidence="2">28A</strain>
    </source>
</reference>
<evidence type="ECO:0000313" key="2">
    <source>
        <dbReference type="Proteomes" id="UP000016935"/>
    </source>
</evidence>
<name>R0JZP4_EXST2</name>
<dbReference type="RefSeq" id="XP_008030695.1">
    <property type="nucleotide sequence ID" value="XM_008032504.1"/>
</dbReference>
<protein>
    <submittedName>
        <fullName evidence="1">Uncharacterized protein</fullName>
    </submittedName>
</protein>
<reference evidence="1 2" key="1">
    <citation type="journal article" date="2012" name="PLoS Pathog.">
        <title>Diverse lifestyles and strategies of plant pathogenesis encoded in the genomes of eighteen Dothideomycetes fungi.</title>
        <authorList>
            <person name="Ohm R.A."/>
            <person name="Feau N."/>
            <person name="Henrissat B."/>
            <person name="Schoch C.L."/>
            <person name="Horwitz B.A."/>
            <person name="Barry K.W."/>
            <person name="Condon B.J."/>
            <person name="Copeland A.C."/>
            <person name="Dhillon B."/>
            <person name="Glaser F."/>
            <person name="Hesse C.N."/>
            <person name="Kosti I."/>
            <person name="LaButti K."/>
            <person name="Lindquist E.A."/>
            <person name="Lucas S."/>
            <person name="Salamov A.A."/>
            <person name="Bradshaw R.E."/>
            <person name="Ciuffetti L."/>
            <person name="Hamelin R.C."/>
            <person name="Kema G.H.J."/>
            <person name="Lawrence C."/>
            <person name="Scott J.A."/>
            <person name="Spatafora J.W."/>
            <person name="Turgeon B.G."/>
            <person name="de Wit P.J.G.M."/>
            <person name="Zhong S."/>
            <person name="Goodwin S.B."/>
            <person name="Grigoriev I.V."/>
        </authorList>
    </citation>
    <scope>NUCLEOTIDE SEQUENCE [LARGE SCALE GENOMIC DNA]</scope>
    <source>
        <strain evidence="2">28A</strain>
    </source>
</reference>
<dbReference type="EMBL" id="KB908866">
    <property type="protein sequence ID" value="EOA81637.1"/>
    <property type="molecule type" value="Genomic_DNA"/>
</dbReference>
<dbReference type="OrthoDB" id="4764735at2759"/>
<gene>
    <name evidence="1" type="ORF">SETTUDRAFT_35466</name>
</gene>
<dbReference type="STRING" id="671987.R0JZP4"/>
<dbReference type="HOGENOM" id="CLU_866440_0_0_1"/>
<accession>R0JZP4</accession>
<organism evidence="1 2">
    <name type="scientific">Exserohilum turcicum (strain 28A)</name>
    <name type="common">Northern leaf blight fungus</name>
    <name type="synonym">Setosphaeria turcica</name>
    <dbReference type="NCBI Taxonomy" id="671987"/>
    <lineage>
        <taxon>Eukaryota</taxon>
        <taxon>Fungi</taxon>
        <taxon>Dikarya</taxon>
        <taxon>Ascomycota</taxon>
        <taxon>Pezizomycotina</taxon>
        <taxon>Dothideomycetes</taxon>
        <taxon>Pleosporomycetidae</taxon>
        <taxon>Pleosporales</taxon>
        <taxon>Pleosporineae</taxon>
        <taxon>Pleosporaceae</taxon>
        <taxon>Exserohilum</taxon>
    </lineage>
</organism>
<proteinExistence type="predicted"/>
<dbReference type="GeneID" id="19404022"/>
<dbReference type="AlphaFoldDB" id="R0JZP4"/>
<dbReference type="eggNOG" id="ENOG502R1B3">
    <property type="taxonomic scope" value="Eukaryota"/>
</dbReference>
<dbReference type="Proteomes" id="UP000016935">
    <property type="component" value="Unassembled WGS sequence"/>
</dbReference>
<sequence length="321" mass="35841">MSPAWRIASPYCLALAPHINTPDPVWYVGCKTLDGEDKQFYAQTYFDINYPGLAQWTKSFPNAARSCFVTFGQNLSYFACAPGRGSIWAGIHPEFENKLRTSHDTPVCVSLGVQNAWFAMYPDRRLTWNFYGHYETLNKILMEAAPGAITYLAISPYHKDHFFVAFHDGSVKYNFQGGPPQWTSLMNEVFALWDAQRAQQQVNILPSFQPPVPQYTHAHAQKPQGQVHLQPQIVHIAGTPPSKMAFHGSNPPAPGAGQILTQQPLQNTVRNASLPSKAPYHSISQMPVELPGDMVPPPSRPVTVQLADHPAKRQSFLSKLF</sequence>
<keyword evidence="2" id="KW-1185">Reference proteome</keyword>
<evidence type="ECO:0000313" key="1">
    <source>
        <dbReference type="EMBL" id="EOA81637.1"/>
    </source>
</evidence>